<gene>
    <name evidence="2" type="ORF">L0U88_02850</name>
</gene>
<sequence>MKALRQYLEMVGHLSEEDIQSLLAFVRFQKLKKGDFFIREGQVSIEVGFLVSGLIRSYYTTNTGEEITYCFRFPNDMIAAYSSFITGNKTDENLQAISEVELLVFSKQELNKLSNDSLNWTKFLKEIAELQYIELEKRIFQLQKTTALQRYEDLLQNQPEYVQKIPLQYLASYLGITQRHLSRIRKEFVL</sequence>
<dbReference type="SUPFAM" id="SSF51206">
    <property type="entry name" value="cAMP-binding domain-like"/>
    <property type="match status" value="1"/>
</dbReference>
<organism evidence="2 3">
    <name type="scientific">Flavihumibacter fluminis</name>
    <dbReference type="NCBI Taxonomy" id="2909236"/>
    <lineage>
        <taxon>Bacteria</taxon>
        <taxon>Pseudomonadati</taxon>
        <taxon>Bacteroidota</taxon>
        <taxon>Chitinophagia</taxon>
        <taxon>Chitinophagales</taxon>
        <taxon>Chitinophagaceae</taxon>
        <taxon>Flavihumibacter</taxon>
    </lineage>
</organism>
<evidence type="ECO:0000313" key="3">
    <source>
        <dbReference type="Proteomes" id="UP001200145"/>
    </source>
</evidence>
<dbReference type="Gene3D" id="2.60.120.10">
    <property type="entry name" value="Jelly Rolls"/>
    <property type="match status" value="1"/>
</dbReference>
<evidence type="ECO:0000313" key="2">
    <source>
        <dbReference type="EMBL" id="MCF1713567.1"/>
    </source>
</evidence>
<keyword evidence="3" id="KW-1185">Reference proteome</keyword>
<accession>A0ABS9BDC9</accession>
<comment type="caution">
    <text evidence="2">The sequence shown here is derived from an EMBL/GenBank/DDBJ whole genome shotgun (WGS) entry which is preliminary data.</text>
</comment>
<name>A0ABS9BDC9_9BACT</name>
<dbReference type="InterPro" id="IPR000595">
    <property type="entry name" value="cNMP-bd_dom"/>
</dbReference>
<dbReference type="EMBL" id="JAKEVY010000001">
    <property type="protein sequence ID" value="MCF1713567.1"/>
    <property type="molecule type" value="Genomic_DNA"/>
</dbReference>
<evidence type="ECO:0000259" key="1">
    <source>
        <dbReference type="PROSITE" id="PS50042"/>
    </source>
</evidence>
<dbReference type="Proteomes" id="UP001200145">
    <property type="component" value="Unassembled WGS sequence"/>
</dbReference>
<dbReference type="CDD" id="cd00038">
    <property type="entry name" value="CAP_ED"/>
    <property type="match status" value="1"/>
</dbReference>
<dbReference type="Pfam" id="PF00027">
    <property type="entry name" value="cNMP_binding"/>
    <property type="match status" value="1"/>
</dbReference>
<dbReference type="InterPro" id="IPR014710">
    <property type="entry name" value="RmlC-like_jellyroll"/>
</dbReference>
<reference evidence="2 3" key="1">
    <citation type="submission" date="2022-01" db="EMBL/GenBank/DDBJ databases">
        <title>Flavihumibacter sp. nov., isolated from sediment of a river.</title>
        <authorList>
            <person name="Liu H."/>
        </authorList>
    </citation>
    <scope>NUCLEOTIDE SEQUENCE [LARGE SCALE GENOMIC DNA]</scope>
    <source>
        <strain evidence="2 3">RY-1</strain>
    </source>
</reference>
<protein>
    <submittedName>
        <fullName evidence="2">Crp/Fnr family transcriptional regulator</fullName>
    </submittedName>
</protein>
<dbReference type="PROSITE" id="PS50042">
    <property type="entry name" value="CNMP_BINDING_3"/>
    <property type="match status" value="1"/>
</dbReference>
<feature type="domain" description="Cyclic nucleotide-binding" evidence="1">
    <location>
        <begin position="10"/>
        <end position="113"/>
    </location>
</feature>
<proteinExistence type="predicted"/>
<dbReference type="RefSeq" id="WP_234864097.1">
    <property type="nucleotide sequence ID" value="NZ_JAKEVY010000001.1"/>
</dbReference>
<dbReference type="InterPro" id="IPR018490">
    <property type="entry name" value="cNMP-bd_dom_sf"/>
</dbReference>